<feature type="region of interest" description="Disordered" evidence="4">
    <location>
        <begin position="1"/>
        <end position="20"/>
    </location>
</feature>
<dbReference type="GO" id="GO:0003700">
    <property type="term" value="F:DNA-binding transcription factor activity"/>
    <property type="evidence" value="ECO:0007669"/>
    <property type="project" value="InterPro"/>
</dbReference>
<dbReference type="InterPro" id="IPR036388">
    <property type="entry name" value="WH-like_DNA-bd_sf"/>
</dbReference>
<accession>A0AA90HBI5</accession>
<evidence type="ECO:0000256" key="2">
    <source>
        <dbReference type="ARBA" id="ARBA00023125"/>
    </source>
</evidence>
<dbReference type="InterPro" id="IPR008920">
    <property type="entry name" value="TF_FadR/GntR_C"/>
</dbReference>
<dbReference type="PANTHER" id="PTHR43537:SF45">
    <property type="entry name" value="GNTR FAMILY REGULATORY PROTEIN"/>
    <property type="match status" value="1"/>
</dbReference>
<dbReference type="EMBL" id="JABXJJ020000051">
    <property type="protein sequence ID" value="MDI5973774.1"/>
    <property type="molecule type" value="Genomic_DNA"/>
</dbReference>
<evidence type="ECO:0000256" key="1">
    <source>
        <dbReference type="ARBA" id="ARBA00023015"/>
    </source>
</evidence>
<evidence type="ECO:0000259" key="5">
    <source>
        <dbReference type="PROSITE" id="PS50949"/>
    </source>
</evidence>
<sequence length="235" mass="25485">MSATVRPADPAGEFDVPPLGGGRNLRQRVADVLRAAVIADRMRPGHVYSAPALAQRFGVSATPVREALLDLCNEGLVEPVRNKGFRVVEPSGKQLDDLTRLRTLIEVPTVAGLAADVRDATRDAVNGLRPVARDLVRAARDRDLVAFRDLDHAFHLSLLALAGNPVLVEIAGNLRARSRRTRRTGLDHDGLIASAQEHEAVLDHVLREDQAAVVELMTRHISRLRDVRAGGSGHS</sequence>
<feature type="domain" description="HTH gntR-type" evidence="5">
    <location>
        <begin position="23"/>
        <end position="90"/>
    </location>
</feature>
<evidence type="ECO:0000256" key="3">
    <source>
        <dbReference type="ARBA" id="ARBA00023163"/>
    </source>
</evidence>
<keyword evidence="2" id="KW-0238">DNA-binding</keyword>
<dbReference type="SMART" id="SM00895">
    <property type="entry name" value="FCD"/>
    <property type="match status" value="1"/>
</dbReference>
<dbReference type="Pfam" id="PF07729">
    <property type="entry name" value="FCD"/>
    <property type="match status" value="1"/>
</dbReference>
<name>A0AA90HBI5_9ACTN</name>
<dbReference type="AlphaFoldDB" id="A0AA90HBI5"/>
<proteinExistence type="predicted"/>
<gene>
    <name evidence="6" type="ORF">POF50_031295</name>
</gene>
<dbReference type="InterPro" id="IPR000524">
    <property type="entry name" value="Tscrpt_reg_HTH_GntR"/>
</dbReference>
<reference evidence="6" key="1">
    <citation type="submission" date="2023-05" db="EMBL/GenBank/DDBJ databases">
        <title>Streptantibioticus silvisoli sp. nov., acidotolerant actinomycetes 1 from pine litter.</title>
        <authorList>
            <person name="Swiecimska M."/>
            <person name="Golinska P."/>
            <person name="Sangal V."/>
            <person name="Wachnowicz B."/>
            <person name="Goodfellow M."/>
        </authorList>
    </citation>
    <scope>NUCLEOTIDE SEQUENCE</scope>
    <source>
        <strain evidence="6">SL13</strain>
    </source>
</reference>
<dbReference type="PANTHER" id="PTHR43537">
    <property type="entry name" value="TRANSCRIPTIONAL REGULATOR, GNTR FAMILY"/>
    <property type="match status" value="1"/>
</dbReference>
<evidence type="ECO:0000313" key="6">
    <source>
        <dbReference type="EMBL" id="MDI5973774.1"/>
    </source>
</evidence>
<comment type="caution">
    <text evidence="6">The sequence shown here is derived from an EMBL/GenBank/DDBJ whole genome shotgun (WGS) entry which is preliminary data.</text>
</comment>
<dbReference type="Gene3D" id="1.20.120.530">
    <property type="entry name" value="GntR ligand-binding domain-like"/>
    <property type="match status" value="1"/>
</dbReference>
<dbReference type="GO" id="GO:0003677">
    <property type="term" value="F:DNA binding"/>
    <property type="evidence" value="ECO:0007669"/>
    <property type="project" value="UniProtKB-KW"/>
</dbReference>
<organism evidence="6">
    <name type="scientific">Streptantibioticus silvisoli</name>
    <dbReference type="NCBI Taxonomy" id="2705255"/>
    <lineage>
        <taxon>Bacteria</taxon>
        <taxon>Bacillati</taxon>
        <taxon>Actinomycetota</taxon>
        <taxon>Actinomycetes</taxon>
        <taxon>Kitasatosporales</taxon>
        <taxon>Streptomycetaceae</taxon>
        <taxon>Streptantibioticus</taxon>
    </lineage>
</organism>
<protein>
    <submittedName>
        <fullName evidence="6">GntR family transcriptional regulator</fullName>
    </submittedName>
</protein>
<keyword evidence="3" id="KW-0804">Transcription</keyword>
<dbReference type="InterPro" id="IPR036390">
    <property type="entry name" value="WH_DNA-bd_sf"/>
</dbReference>
<dbReference type="PROSITE" id="PS50949">
    <property type="entry name" value="HTH_GNTR"/>
    <property type="match status" value="1"/>
</dbReference>
<dbReference type="InterPro" id="IPR011711">
    <property type="entry name" value="GntR_C"/>
</dbReference>
<dbReference type="SUPFAM" id="SSF46785">
    <property type="entry name" value="Winged helix' DNA-binding domain"/>
    <property type="match status" value="1"/>
</dbReference>
<dbReference type="Gene3D" id="1.10.10.10">
    <property type="entry name" value="Winged helix-like DNA-binding domain superfamily/Winged helix DNA-binding domain"/>
    <property type="match status" value="1"/>
</dbReference>
<evidence type="ECO:0000256" key="4">
    <source>
        <dbReference type="SAM" id="MobiDB-lite"/>
    </source>
</evidence>
<dbReference type="CDD" id="cd07377">
    <property type="entry name" value="WHTH_GntR"/>
    <property type="match status" value="1"/>
</dbReference>
<dbReference type="Pfam" id="PF00392">
    <property type="entry name" value="GntR"/>
    <property type="match status" value="1"/>
</dbReference>
<dbReference type="SMART" id="SM00345">
    <property type="entry name" value="HTH_GNTR"/>
    <property type="match status" value="1"/>
</dbReference>
<keyword evidence="1" id="KW-0805">Transcription regulation</keyword>
<dbReference type="RefSeq" id="WP_271315069.1">
    <property type="nucleotide sequence ID" value="NZ_JABXJJ020000051.1"/>
</dbReference>
<dbReference type="SUPFAM" id="SSF48008">
    <property type="entry name" value="GntR ligand-binding domain-like"/>
    <property type="match status" value="1"/>
</dbReference>